<evidence type="ECO:0000313" key="2">
    <source>
        <dbReference type="EMBL" id="MBW0592728.1"/>
    </source>
</evidence>
<feature type="region of interest" description="Disordered" evidence="1">
    <location>
        <begin position="13"/>
        <end position="91"/>
    </location>
</feature>
<protein>
    <submittedName>
        <fullName evidence="2">Uncharacterized protein</fullName>
    </submittedName>
</protein>
<feature type="compositionally biased region" description="Polar residues" evidence="1">
    <location>
        <begin position="34"/>
        <end position="62"/>
    </location>
</feature>
<keyword evidence="3" id="KW-1185">Reference proteome</keyword>
<feature type="compositionally biased region" description="Polar residues" evidence="1">
    <location>
        <begin position="73"/>
        <end position="91"/>
    </location>
</feature>
<evidence type="ECO:0000256" key="1">
    <source>
        <dbReference type="SAM" id="MobiDB-lite"/>
    </source>
</evidence>
<comment type="caution">
    <text evidence="2">The sequence shown here is derived from an EMBL/GenBank/DDBJ whole genome shotgun (WGS) entry which is preliminary data.</text>
</comment>
<proteinExistence type="predicted"/>
<dbReference type="Proteomes" id="UP000765509">
    <property type="component" value="Unassembled WGS sequence"/>
</dbReference>
<organism evidence="2 3">
    <name type="scientific">Austropuccinia psidii MF-1</name>
    <dbReference type="NCBI Taxonomy" id="1389203"/>
    <lineage>
        <taxon>Eukaryota</taxon>
        <taxon>Fungi</taxon>
        <taxon>Dikarya</taxon>
        <taxon>Basidiomycota</taxon>
        <taxon>Pucciniomycotina</taxon>
        <taxon>Pucciniomycetes</taxon>
        <taxon>Pucciniales</taxon>
        <taxon>Sphaerophragmiaceae</taxon>
        <taxon>Austropuccinia</taxon>
    </lineage>
</organism>
<accession>A0A9Q3QBN5</accession>
<dbReference type="AlphaFoldDB" id="A0A9Q3QBN5"/>
<name>A0A9Q3QBN5_9BASI</name>
<dbReference type="EMBL" id="AVOT02150063">
    <property type="protein sequence ID" value="MBW0592728.1"/>
    <property type="molecule type" value="Genomic_DNA"/>
</dbReference>
<gene>
    <name evidence="2" type="ORF">O181_132443</name>
</gene>
<evidence type="ECO:0000313" key="3">
    <source>
        <dbReference type="Proteomes" id="UP000765509"/>
    </source>
</evidence>
<feature type="compositionally biased region" description="Basic and acidic residues" evidence="1">
    <location>
        <begin position="63"/>
        <end position="72"/>
    </location>
</feature>
<reference evidence="2" key="1">
    <citation type="submission" date="2021-03" db="EMBL/GenBank/DDBJ databases">
        <title>Draft genome sequence of rust myrtle Austropuccinia psidii MF-1, a brazilian biotype.</title>
        <authorList>
            <person name="Quecine M.C."/>
            <person name="Pachon D.M.R."/>
            <person name="Bonatelli M.L."/>
            <person name="Correr F.H."/>
            <person name="Franceschini L.M."/>
            <person name="Leite T.F."/>
            <person name="Margarido G.R.A."/>
            <person name="Almeida C.A."/>
            <person name="Ferrarezi J.A."/>
            <person name="Labate C.A."/>
        </authorList>
    </citation>
    <scope>NUCLEOTIDE SEQUENCE</scope>
    <source>
        <strain evidence="2">MF-1</strain>
    </source>
</reference>
<sequence length="165" mass="19119">MLEPILLQRRIQKDKELVEEPTSFTHRPEEGVRNDSSFGDRTPSGIYQLQTSSRSIQGQAQRTSEEVERSQEPSRQGQRQRQLAQTLPTRVQDSQIGAISSEQCLQYGQNAYGIHSQRAAKDHKDFSTQIIDEGTIILKRNFELWKTHKSCIYPKLIIFNFRKDE</sequence>